<sequence>MYQHNSGPIFPLIEFGKAPYPQPSAAVRHPRLLDIVTITDLDGQTADRPISYISNDANPRPALSVQGLTGLRLLDCGRIPYSASGAPGSWRWPGVLPALRPQATWPNRLPQLDDLVLVTDLNGRQAKTIRPPSPNDTQLRLHVYKTLSSLRYAASDGGARPYSTARVPNSWSWPDA</sequence>
<dbReference type="AlphaFoldDB" id="A0AAU7CMC4"/>
<protein>
    <submittedName>
        <fullName evidence="1">Uncharacterized protein</fullName>
    </submittedName>
</protein>
<proteinExistence type="predicted"/>
<reference evidence="1" key="1">
    <citation type="submission" date="2024-05" db="EMBL/GenBank/DDBJ databases">
        <title>Planctomycetes of the genus Singulisphaera possess chitinolytic capabilities.</title>
        <authorList>
            <person name="Ivanova A."/>
        </authorList>
    </citation>
    <scope>NUCLEOTIDE SEQUENCE</scope>
    <source>
        <strain evidence="1">Ch08T</strain>
    </source>
</reference>
<dbReference type="EMBL" id="CP155447">
    <property type="protein sequence ID" value="XBH06296.1"/>
    <property type="molecule type" value="Genomic_DNA"/>
</dbReference>
<organism evidence="1">
    <name type="scientific">Singulisphaera sp. Ch08</name>
    <dbReference type="NCBI Taxonomy" id="3120278"/>
    <lineage>
        <taxon>Bacteria</taxon>
        <taxon>Pseudomonadati</taxon>
        <taxon>Planctomycetota</taxon>
        <taxon>Planctomycetia</taxon>
        <taxon>Isosphaerales</taxon>
        <taxon>Isosphaeraceae</taxon>
        <taxon>Singulisphaera</taxon>
    </lineage>
</organism>
<gene>
    <name evidence="1" type="ORF">V5E97_09735</name>
</gene>
<dbReference type="RefSeq" id="WP_406699147.1">
    <property type="nucleotide sequence ID" value="NZ_CP155447.1"/>
</dbReference>
<accession>A0AAU7CMC4</accession>
<name>A0AAU7CMC4_9BACT</name>
<evidence type="ECO:0000313" key="1">
    <source>
        <dbReference type="EMBL" id="XBH06296.1"/>
    </source>
</evidence>